<feature type="signal peptide" evidence="8">
    <location>
        <begin position="1"/>
        <end position="31"/>
    </location>
</feature>
<protein>
    <submittedName>
        <fullName evidence="10">Protease</fullName>
    </submittedName>
</protein>
<evidence type="ECO:0000256" key="2">
    <source>
        <dbReference type="ARBA" id="ARBA00022525"/>
    </source>
</evidence>
<dbReference type="GO" id="GO:0006508">
    <property type="term" value="P:proteolysis"/>
    <property type="evidence" value="ECO:0007669"/>
    <property type="project" value="UniProtKB-KW"/>
</dbReference>
<evidence type="ECO:0000256" key="3">
    <source>
        <dbReference type="ARBA" id="ARBA00022670"/>
    </source>
</evidence>
<keyword evidence="3 7" id="KW-0645">Protease</keyword>
<keyword evidence="5 7" id="KW-0720">Serine protease</keyword>
<dbReference type="InterPro" id="IPR043504">
    <property type="entry name" value="Peptidase_S1_PA_chymotrypsin"/>
</dbReference>
<reference evidence="10" key="1">
    <citation type="submission" date="2018-11" db="EMBL/GenBank/DDBJ databases">
        <title>Venom-gland transcriptomics and venom proteomics of the Florida green centipede (Hemiscolopendra marginata) reveal sex-based variation in a centipede venom.</title>
        <authorList>
            <person name="Nystrom G.S."/>
            <person name="Ward M.J."/>
            <person name="Ellsworth S.A."/>
            <person name="Rokyta D.R."/>
        </authorList>
    </citation>
    <scope>NUCLEOTIDE SEQUENCE</scope>
    <source>
        <tissue evidence="10">Venom gland</tissue>
    </source>
</reference>
<dbReference type="InterPro" id="IPR001314">
    <property type="entry name" value="Peptidase_S1A"/>
</dbReference>
<dbReference type="EMBL" id="GHBY01000353">
    <property type="protein sequence ID" value="MUP40530.1"/>
    <property type="molecule type" value="Transcribed_RNA"/>
</dbReference>
<keyword evidence="2" id="KW-0964">Secreted</keyword>
<dbReference type="PROSITE" id="PS50240">
    <property type="entry name" value="TRYPSIN_DOM"/>
    <property type="match status" value="1"/>
</dbReference>
<dbReference type="InterPro" id="IPR001254">
    <property type="entry name" value="Trypsin_dom"/>
</dbReference>
<dbReference type="InterPro" id="IPR018114">
    <property type="entry name" value="TRYPSIN_HIS"/>
</dbReference>
<dbReference type="SMART" id="SM00020">
    <property type="entry name" value="Tryp_SPc"/>
    <property type="match status" value="1"/>
</dbReference>
<dbReference type="PROSITE" id="PS00134">
    <property type="entry name" value="TRYPSIN_HIS"/>
    <property type="match status" value="1"/>
</dbReference>
<dbReference type="PANTHER" id="PTHR24264:SF65">
    <property type="entry name" value="SRCR DOMAIN-CONTAINING PROTEIN"/>
    <property type="match status" value="1"/>
</dbReference>
<evidence type="ECO:0000259" key="9">
    <source>
        <dbReference type="PROSITE" id="PS50240"/>
    </source>
</evidence>
<feature type="domain" description="Peptidase S1" evidence="9">
    <location>
        <begin position="48"/>
        <end position="276"/>
    </location>
</feature>
<dbReference type="GO" id="GO:0005615">
    <property type="term" value="C:extracellular space"/>
    <property type="evidence" value="ECO:0007669"/>
    <property type="project" value="TreeGrafter"/>
</dbReference>
<comment type="subcellular location">
    <subcellularLocation>
        <location evidence="1">Secreted</location>
    </subcellularLocation>
</comment>
<dbReference type="FunFam" id="2.40.10.10:FF:000006">
    <property type="entry name" value="Serine proteinase stubble"/>
    <property type="match status" value="1"/>
</dbReference>
<evidence type="ECO:0000256" key="4">
    <source>
        <dbReference type="ARBA" id="ARBA00022801"/>
    </source>
</evidence>
<evidence type="ECO:0000313" key="10">
    <source>
        <dbReference type="EMBL" id="MUP40530.1"/>
    </source>
</evidence>
<dbReference type="Gene3D" id="2.40.10.10">
    <property type="entry name" value="Trypsin-like serine proteases"/>
    <property type="match status" value="1"/>
</dbReference>
<dbReference type="PRINTS" id="PR00722">
    <property type="entry name" value="CHYMOTRYPSIN"/>
</dbReference>
<keyword evidence="6" id="KW-1015">Disulfide bond</keyword>
<dbReference type="AlphaFoldDB" id="A0A646QIV3"/>
<keyword evidence="4 7" id="KW-0378">Hydrolase</keyword>
<keyword evidence="8" id="KW-0732">Signal</keyword>
<evidence type="ECO:0000256" key="6">
    <source>
        <dbReference type="ARBA" id="ARBA00023157"/>
    </source>
</evidence>
<dbReference type="PROSITE" id="PS00135">
    <property type="entry name" value="TRYPSIN_SER"/>
    <property type="match status" value="1"/>
</dbReference>
<organism evidence="10">
    <name type="scientific">Hemiscolopendra marginata</name>
    <dbReference type="NCBI Taxonomy" id="943146"/>
    <lineage>
        <taxon>Eukaryota</taxon>
        <taxon>Metazoa</taxon>
        <taxon>Ecdysozoa</taxon>
        <taxon>Arthropoda</taxon>
        <taxon>Myriapoda</taxon>
        <taxon>Chilopoda</taxon>
        <taxon>Pleurostigmophora</taxon>
        <taxon>Scolopendromorpha</taxon>
        <taxon>Scolopendridae</taxon>
        <taxon>Hemiscolopendra</taxon>
    </lineage>
</organism>
<evidence type="ECO:0000256" key="1">
    <source>
        <dbReference type="ARBA" id="ARBA00004613"/>
    </source>
</evidence>
<name>A0A646QIV3_9MYRI</name>
<sequence length="289" mass="32519">MMPKVNFYVKMQIKNIELIVLLLFTARSASTNEKCDECGQSRHLSKRIVGGERAAIEKFPWMVELRPRLESIACGGALINRCFVLTAAHCFKWEPDKEIIITLGTDQYLYTKATVRKAVEKIRFPTYNHTAHHDDIMLVRLNESVNYNEDIQPICLPDPSYNYTGEIAMVMGFGVQSYRGLASKTLRAVDLEVVSHIQCQKIFKPIEILPTNLCAGGEEGKDACQGDSGSPLVVNHNGHYSIIGIVSWGTHCAQKGFPGVYTRVSAYLSWIKNITRQYQECCSVEIVHN</sequence>
<evidence type="ECO:0000256" key="7">
    <source>
        <dbReference type="RuleBase" id="RU363034"/>
    </source>
</evidence>
<dbReference type="SUPFAM" id="SSF50494">
    <property type="entry name" value="Trypsin-like serine proteases"/>
    <property type="match status" value="1"/>
</dbReference>
<dbReference type="GO" id="GO:0004252">
    <property type="term" value="F:serine-type endopeptidase activity"/>
    <property type="evidence" value="ECO:0007669"/>
    <property type="project" value="InterPro"/>
</dbReference>
<evidence type="ECO:0000256" key="5">
    <source>
        <dbReference type="ARBA" id="ARBA00022825"/>
    </source>
</evidence>
<dbReference type="InterPro" id="IPR033116">
    <property type="entry name" value="TRYPSIN_SER"/>
</dbReference>
<accession>A0A646QIV3</accession>
<feature type="chain" id="PRO_5024851836" evidence="8">
    <location>
        <begin position="32"/>
        <end position="289"/>
    </location>
</feature>
<dbReference type="CDD" id="cd00190">
    <property type="entry name" value="Tryp_SPc"/>
    <property type="match status" value="1"/>
</dbReference>
<dbReference type="PANTHER" id="PTHR24264">
    <property type="entry name" value="TRYPSIN-RELATED"/>
    <property type="match status" value="1"/>
</dbReference>
<dbReference type="InterPro" id="IPR050127">
    <property type="entry name" value="Serine_Proteases_S1"/>
</dbReference>
<evidence type="ECO:0000256" key="8">
    <source>
        <dbReference type="SAM" id="SignalP"/>
    </source>
</evidence>
<dbReference type="InterPro" id="IPR009003">
    <property type="entry name" value="Peptidase_S1_PA"/>
</dbReference>
<dbReference type="Pfam" id="PF00089">
    <property type="entry name" value="Trypsin"/>
    <property type="match status" value="1"/>
</dbReference>
<proteinExistence type="predicted"/>